<sequence length="26" mass="3013">MKIDHTDKVILEELQDNARITNSELS</sequence>
<dbReference type="GO" id="GO:0043565">
    <property type="term" value="F:sequence-specific DNA binding"/>
    <property type="evidence" value="ECO:0007669"/>
    <property type="project" value="InterPro"/>
</dbReference>
<dbReference type="EMBL" id="UINC01018367">
    <property type="protein sequence ID" value="SVA77100.1"/>
    <property type="molecule type" value="Genomic_DNA"/>
</dbReference>
<dbReference type="InterPro" id="IPR036388">
    <property type="entry name" value="WH-like_DNA-bd_sf"/>
</dbReference>
<dbReference type="InterPro" id="IPR000485">
    <property type="entry name" value="AsnC-type_HTH_dom"/>
</dbReference>
<gene>
    <name evidence="1" type="ORF">METZ01_LOCUS129954</name>
</gene>
<dbReference type="PRINTS" id="PR00033">
    <property type="entry name" value="HTHASNC"/>
</dbReference>
<dbReference type="AlphaFoldDB" id="A0A381YJH9"/>
<protein>
    <submittedName>
        <fullName evidence="1">Uncharacterized protein</fullName>
    </submittedName>
</protein>
<organism evidence="1">
    <name type="scientific">marine metagenome</name>
    <dbReference type="NCBI Taxonomy" id="408172"/>
    <lineage>
        <taxon>unclassified sequences</taxon>
        <taxon>metagenomes</taxon>
        <taxon>ecological metagenomes</taxon>
    </lineage>
</organism>
<dbReference type="Gene3D" id="1.10.10.10">
    <property type="entry name" value="Winged helix-like DNA-binding domain superfamily/Winged helix DNA-binding domain"/>
    <property type="match status" value="1"/>
</dbReference>
<accession>A0A381YJH9</accession>
<feature type="non-terminal residue" evidence="1">
    <location>
        <position position="26"/>
    </location>
</feature>
<reference evidence="1" key="1">
    <citation type="submission" date="2018-05" db="EMBL/GenBank/DDBJ databases">
        <authorList>
            <person name="Lanie J.A."/>
            <person name="Ng W.-L."/>
            <person name="Kazmierczak K.M."/>
            <person name="Andrzejewski T.M."/>
            <person name="Davidsen T.M."/>
            <person name="Wayne K.J."/>
            <person name="Tettelin H."/>
            <person name="Glass J.I."/>
            <person name="Rusch D."/>
            <person name="Podicherti R."/>
            <person name="Tsui H.-C.T."/>
            <person name="Winkler M.E."/>
        </authorList>
    </citation>
    <scope>NUCLEOTIDE SEQUENCE</scope>
</reference>
<proteinExistence type="predicted"/>
<dbReference type="Pfam" id="PF13412">
    <property type="entry name" value="HTH_24"/>
    <property type="match status" value="1"/>
</dbReference>
<name>A0A381YJH9_9ZZZZ</name>
<evidence type="ECO:0000313" key="1">
    <source>
        <dbReference type="EMBL" id="SVA77100.1"/>
    </source>
</evidence>